<dbReference type="InterPro" id="IPR001173">
    <property type="entry name" value="Glyco_trans_2-like"/>
</dbReference>
<dbReference type="OrthoDB" id="9815923at2"/>
<sequence length="277" mass="32397">MTHRIPVSVIVLAKNEEQNIVRCLGSLHWAEELVVVDDRSTDRTAELARLHGARVVDHPFESFAQQRNWALREGGLRNDWVLMLDADEVSTPEFAAEIQRAIIDASNDTVAFRTCRKTMLGDAWLRRSDSFPVWIMRLVRRDRAWFADSGHGEVPVPEVDGEMGTIREPFVHHPFSRGLNDWWQRHIRYAEREARLEMLSATQLSWSDLIKSDASKRRRALRELARRMPCRGSLRFIYQYIVKRGFLDGRAGLQFCRMMGCYERMIVVKKWELSQER</sequence>
<proteinExistence type="inferred from homology"/>
<dbReference type="AlphaFoldDB" id="A0A5C6B3A6"/>
<dbReference type="PANTHER" id="PTHR43630:SF2">
    <property type="entry name" value="GLYCOSYLTRANSFERASE"/>
    <property type="match status" value="1"/>
</dbReference>
<reference evidence="3 4" key="1">
    <citation type="submission" date="2019-02" db="EMBL/GenBank/DDBJ databases">
        <title>Deep-cultivation of Planctomycetes and their phenomic and genomic characterization uncovers novel biology.</title>
        <authorList>
            <person name="Wiegand S."/>
            <person name="Jogler M."/>
            <person name="Boedeker C."/>
            <person name="Pinto D."/>
            <person name="Vollmers J."/>
            <person name="Rivas-Marin E."/>
            <person name="Kohn T."/>
            <person name="Peeters S.H."/>
            <person name="Heuer A."/>
            <person name="Rast P."/>
            <person name="Oberbeckmann S."/>
            <person name="Bunk B."/>
            <person name="Jeske O."/>
            <person name="Meyerdierks A."/>
            <person name="Storesund J.E."/>
            <person name="Kallscheuer N."/>
            <person name="Luecker S."/>
            <person name="Lage O.M."/>
            <person name="Pohl T."/>
            <person name="Merkel B.J."/>
            <person name="Hornburger P."/>
            <person name="Mueller R.-W."/>
            <person name="Bruemmer F."/>
            <person name="Labrenz M."/>
            <person name="Spormann A.M."/>
            <person name="Op Den Camp H."/>
            <person name="Overmann J."/>
            <person name="Amann R."/>
            <person name="Jetten M.S.M."/>
            <person name="Mascher T."/>
            <person name="Medema M.H."/>
            <person name="Devos D.P."/>
            <person name="Kaster A.-K."/>
            <person name="Ovreas L."/>
            <person name="Rohde M."/>
            <person name="Galperin M.Y."/>
            <person name="Jogler C."/>
        </authorList>
    </citation>
    <scope>NUCLEOTIDE SEQUENCE [LARGE SCALE GENOMIC DNA]</scope>
    <source>
        <strain evidence="3 4">Pla52n</strain>
    </source>
</reference>
<evidence type="ECO:0000256" key="1">
    <source>
        <dbReference type="ARBA" id="ARBA00038494"/>
    </source>
</evidence>
<protein>
    <submittedName>
        <fullName evidence="3">Glycosyl transferase family 2</fullName>
    </submittedName>
</protein>
<gene>
    <name evidence="3" type="ORF">Pla52n_16570</name>
</gene>
<dbReference type="CDD" id="cd02511">
    <property type="entry name" value="Beta4Glucosyltransferase"/>
    <property type="match status" value="1"/>
</dbReference>
<dbReference type="InterPro" id="IPR029044">
    <property type="entry name" value="Nucleotide-diphossugar_trans"/>
</dbReference>
<dbReference type="RefSeq" id="WP_146519106.1">
    <property type="nucleotide sequence ID" value="NZ_CP151726.1"/>
</dbReference>
<evidence type="ECO:0000313" key="4">
    <source>
        <dbReference type="Proteomes" id="UP000320176"/>
    </source>
</evidence>
<dbReference type="Proteomes" id="UP000320176">
    <property type="component" value="Unassembled WGS sequence"/>
</dbReference>
<dbReference type="SUPFAM" id="SSF53448">
    <property type="entry name" value="Nucleotide-diphospho-sugar transferases"/>
    <property type="match status" value="1"/>
</dbReference>
<keyword evidence="4" id="KW-1185">Reference proteome</keyword>
<dbReference type="Pfam" id="PF00535">
    <property type="entry name" value="Glycos_transf_2"/>
    <property type="match status" value="1"/>
</dbReference>
<comment type="similarity">
    <text evidence="1">Belongs to the glycosyltransferase 2 family. WaaE/KdtX subfamily.</text>
</comment>
<evidence type="ECO:0000259" key="2">
    <source>
        <dbReference type="Pfam" id="PF00535"/>
    </source>
</evidence>
<organism evidence="3 4">
    <name type="scientific">Stieleria varia</name>
    <dbReference type="NCBI Taxonomy" id="2528005"/>
    <lineage>
        <taxon>Bacteria</taxon>
        <taxon>Pseudomonadati</taxon>
        <taxon>Planctomycetota</taxon>
        <taxon>Planctomycetia</taxon>
        <taxon>Pirellulales</taxon>
        <taxon>Pirellulaceae</taxon>
        <taxon>Stieleria</taxon>
    </lineage>
</organism>
<dbReference type="Gene3D" id="3.90.550.10">
    <property type="entry name" value="Spore Coat Polysaccharide Biosynthesis Protein SpsA, Chain A"/>
    <property type="match status" value="1"/>
</dbReference>
<name>A0A5C6B3A6_9BACT</name>
<evidence type="ECO:0000313" key="3">
    <source>
        <dbReference type="EMBL" id="TWU05941.1"/>
    </source>
</evidence>
<accession>A0A5C6B3A6</accession>
<dbReference type="EMBL" id="SJPN01000002">
    <property type="protein sequence ID" value="TWU05941.1"/>
    <property type="molecule type" value="Genomic_DNA"/>
</dbReference>
<comment type="caution">
    <text evidence="3">The sequence shown here is derived from an EMBL/GenBank/DDBJ whole genome shotgun (WGS) entry which is preliminary data.</text>
</comment>
<feature type="domain" description="Glycosyltransferase 2-like" evidence="2">
    <location>
        <begin position="8"/>
        <end position="129"/>
    </location>
</feature>
<keyword evidence="3" id="KW-0808">Transferase</keyword>
<dbReference type="GO" id="GO:0016740">
    <property type="term" value="F:transferase activity"/>
    <property type="evidence" value="ECO:0007669"/>
    <property type="project" value="UniProtKB-KW"/>
</dbReference>
<dbReference type="PANTHER" id="PTHR43630">
    <property type="entry name" value="POLY-BETA-1,6-N-ACETYL-D-GLUCOSAMINE SYNTHASE"/>
    <property type="match status" value="1"/>
</dbReference>